<keyword evidence="4 7" id="KW-0812">Transmembrane</keyword>
<feature type="transmembrane region" description="Helical" evidence="7">
    <location>
        <begin position="254"/>
        <end position="275"/>
    </location>
</feature>
<evidence type="ECO:0000256" key="3">
    <source>
        <dbReference type="ARBA" id="ARBA00022475"/>
    </source>
</evidence>
<evidence type="ECO:0000256" key="6">
    <source>
        <dbReference type="ARBA" id="ARBA00023136"/>
    </source>
</evidence>
<proteinExistence type="inferred from homology"/>
<dbReference type="RefSeq" id="WP_078788427.1">
    <property type="nucleotide sequence ID" value="NZ_FUWR01000001.1"/>
</dbReference>
<keyword evidence="3" id="KW-1003">Cell membrane</keyword>
<evidence type="ECO:0000256" key="1">
    <source>
        <dbReference type="ARBA" id="ARBA00004651"/>
    </source>
</evidence>
<comment type="subcellular location">
    <subcellularLocation>
        <location evidence="1">Cell membrane</location>
        <topology evidence="1">Multi-pass membrane protein</topology>
    </subcellularLocation>
</comment>
<accession>A0A1T4JW15</accession>
<dbReference type="InterPro" id="IPR052049">
    <property type="entry name" value="Electron_transfer_protein"/>
</dbReference>
<evidence type="ECO:0000313" key="8">
    <source>
        <dbReference type="EMBL" id="SJZ34255.1"/>
    </source>
</evidence>
<dbReference type="Pfam" id="PF03916">
    <property type="entry name" value="NrfD"/>
    <property type="match status" value="1"/>
</dbReference>
<feature type="transmembrane region" description="Helical" evidence="7">
    <location>
        <begin position="323"/>
        <end position="345"/>
    </location>
</feature>
<feature type="transmembrane region" description="Helical" evidence="7">
    <location>
        <begin position="144"/>
        <end position="166"/>
    </location>
</feature>
<feature type="transmembrane region" description="Helical" evidence="7">
    <location>
        <begin position="28"/>
        <end position="50"/>
    </location>
</feature>
<dbReference type="Proteomes" id="UP000190102">
    <property type="component" value="Unassembled WGS sequence"/>
</dbReference>
<feature type="transmembrane region" description="Helical" evidence="7">
    <location>
        <begin position="173"/>
        <end position="199"/>
    </location>
</feature>
<dbReference type="EMBL" id="FUWR01000001">
    <property type="protein sequence ID" value="SJZ34255.1"/>
    <property type="molecule type" value="Genomic_DNA"/>
</dbReference>
<dbReference type="InterPro" id="IPR005614">
    <property type="entry name" value="NrfD-like"/>
</dbReference>
<comment type="similarity">
    <text evidence="2">Belongs to the NrfD family.</text>
</comment>
<keyword evidence="9" id="KW-1185">Reference proteome</keyword>
<organism evidence="8 9">
    <name type="scientific">Trichlorobacter thiogenes</name>
    <dbReference type="NCBI Taxonomy" id="115783"/>
    <lineage>
        <taxon>Bacteria</taxon>
        <taxon>Pseudomonadati</taxon>
        <taxon>Thermodesulfobacteriota</taxon>
        <taxon>Desulfuromonadia</taxon>
        <taxon>Geobacterales</taxon>
        <taxon>Geobacteraceae</taxon>
        <taxon>Trichlorobacter</taxon>
    </lineage>
</organism>
<evidence type="ECO:0000313" key="9">
    <source>
        <dbReference type="Proteomes" id="UP000190102"/>
    </source>
</evidence>
<sequence length="402" mass="44576">MAHHHTTPSLNELVTGVANRLKTAGTGFYLMVFIAAAVVLASAGTGLMAMIKGHEAYYNVYREVPWGVLIATYVFFVVSSTGLCLISSIGHVFGVQDFMPIAKRSVFLSIATILSGFFVIAFEIKLPWRMAIWNVISPNLTSNIWWMGTLYGIYLAFMFAEYIFLLMNKHRPAVICGFSGSVAGIAAHSNLGAVFGLLMGRPYWQGPYMPIYFIASAMMTGCAVILFFHILGYKINKQEMSPEMQRALEVTTKIGILLITVILFFTTWKLIAGAAGQPAGAYPVVQSEVFGHHAFVFWFFEILLGMVGPLILFILSKGRNLKLMLIASLSMVIGIFVMRFNLVYLGQSLPVYYDLGVNEFKEMLHYAPSVYEWIITAGGFGLTALLFLIGEKVFDGHKVEDH</sequence>
<feature type="transmembrane region" description="Helical" evidence="7">
    <location>
        <begin position="70"/>
        <end position="93"/>
    </location>
</feature>
<feature type="transmembrane region" description="Helical" evidence="7">
    <location>
        <begin position="370"/>
        <end position="389"/>
    </location>
</feature>
<feature type="transmembrane region" description="Helical" evidence="7">
    <location>
        <begin position="211"/>
        <end position="233"/>
    </location>
</feature>
<dbReference type="AlphaFoldDB" id="A0A1T4JW15"/>
<dbReference type="GO" id="GO:0005886">
    <property type="term" value="C:plasma membrane"/>
    <property type="evidence" value="ECO:0007669"/>
    <property type="project" value="UniProtKB-SubCell"/>
</dbReference>
<evidence type="ECO:0000256" key="4">
    <source>
        <dbReference type="ARBA" id="ARBA00022692"/>
    </source>
</evidence>
<evidence type="ECO:0000256" key="5">
    <source>
        <dbReference type="ARBA" id="ARBA00022989"/>
    </source>
</evidence>
<keyword evidence="6 7" id="KW-0472">Membrane</keyword>
<dbReference type="PANTHER" id="PTHR34856">
    <property type="entry name" value="PROTEIN NRFD"/>
    <property type="match status" value="1"/>
</dbReference>
<keyword evidence="5 7" id="KW-1133">Transmembrane helix</keyword>
<gene>
    <name evidence="8" type="ORF">SAMN02745119_00108</name>
</gene>
<name>A0A1T4JW15_9BACT</name>
<protein>
    <submittedName>
        <fullName evidence="8">Prokaryotic molybdopterin-containing oxidoreductase family, membrane subunit</fullName>
    </submittedName>
</protein>
<dbReference type="PANTHER" id="PTHR34856:SF2">
    <property type="entry name" value="PROTEIN NRFD"/>
    <property type="match status" value="1"/>
</dbReference>
<feature type="transmembrane region" description="Helical" evidence="7">
    <location>
        <begin position="295"/>
        <end position="316"/>
    </location>
</feature>
<evidence type="ECO:0000256" key="7">
    <source>
        <dbReference type="SAM" id="Phobius"/>
    </source>
</evidence>
<reference evidence="9" key="1">
    <citation type="submission" date="2017-02" db="EMBL/GenBank/DDBJ databases">
        <authorList>
            <person name="Varghese N."/>
            <person name="Submissions S."/>
        </authorList>
    </citation>
    <scope>NUCLEOTIDE SEQUENCE [LARGE SCALE GENOMIC DNA]</scope>
    <source>
        <strain evidence="9">ATCC BAA-34</strain>
    </source>
</reference>
<evidence type="ECO:0000256" key="2">
    <source>
        <dbReference type="ARBA" id="ARBA00008929"/>
    </source>
</evidence>
<dbReference type="STRING" id="115783.SAMN02745119_00108"/>
<dbReference type="OrthoDB" id="9772767at2"/>
<feature type="transmembrane region" description="Helical" evidence="7">
    <location>
        <begin position="105"/>
        <end position="124"/>
    </location>
</feature>